<dbReference type="EC" id="2.1.1.-" evidence="6"/>
<feature type="binding site" evidence="6">
    <location>
        <position position="160"/>
    </location>
    <ligand>
        <name>S-adenosyl-L-methionine</name>
        <dbReference type="ChEBI" id="CHEBI:59789"/>
    </ligand>
</feature>
<evidence type="ECO:0000256" key="3">
    <source>
        <dbReference type="ARBA" id="ARBA00022603"/>
    </source>
</evidence>
<comment type="caution">
    <text evidence="7">The sequence shown here is derived from an EMBL/GenBank/DDBJ whole genome shotgun (WGS) entry which is preliminary data.</text>
</comment>
<evidence type="ECO:0000313" key="8">
    <source>
        <dbReference type="Proteomes" id="UP000197032"/>
    </source>
</evidence>
<dbReference type="AlphaFoldDB" id="A0A1Z5HV84"/>
<feature type="binding site" evidence="6">
    <location>
        <position position="246"/>
    </location>
    <ligand>
        <name>S-adenosyl-L-methionine</name>
        <dbReference type="ChEBI" id="CHEBI:59789"/>
    </ligand>
</feature>
<dbReference type="InterPro" id="IPR029063">
    <property type="entry name" value="SAM-dependent_MTases_sf"/>
</dbReference>
<protein>
    <recommendedName>
        <fullName evidence="6">Ribosomal protein L11 methyltransferase</fullName>
        <shortName evidence="6">L11 Mtase</shortName>
        <ecNumber evidence="6">2.1.1.-</ecNumber>
    </recommendedName>
</protein>
<name>A0A1Z5HV84_9FIRM</name>
<feature type="binding site" evidence="6">
    <location>
        <position position="181"/>
    </location>
    <ligand>
        <name>S-adenosyl-L-methionine</name>
        <dbReference type="ChEBI" id="CHEBI:59789"/>
    </ligand>
</feature>
<dbReference type="Pfam" id="PF06325">
    <property type="entry name" value="PrmA"/>
    <property type="match status" value="1"/>
</dbReference>
<keyword evidence="3 6" id="KW-0489">Methyltransferase</keyword>
<dbReference type="CDD" id="cd02440">
    <property type="entry name" value="AdoMet_MTases"/>
    <property type="match status" value="1"/>
</dbReference>
<comment type="catalytic activity">
    <reaction evidence="6">
        <text>L-lysyl-[protein] + 3 S-adenosyl-L-methionine = N(6),N(6),N(6)-trimethyl-L-lysyl-[protein] + 3 S-adenosyl-L-homocysteine + 3 H(+)</text>
        <dbReference type="Rhea" id="RHEA:54192"/>
        <dbReference type="Rhea" id="RHEA-COMP:9752"/>
        <dbReference type="Rhea" id="RHEA-COMP:13826"/>
        <dbReference type="ChEBI" id="CHEBI:15378"/>
        <dbReference type="ChEBI" id="CHEBI:29969"/>
        <dbReference type="ChEBI" id="CHEBI:57856"/>
        <dbReference type="ChEBI" id="CHEBI:59789"/>
        <dbReference type="ChEBI" id="CHEBI:61961"/>
    </reaction>
</comment>
<dbReference type="GO" id="GO:0032259">
    <property type="term" value="P:methylation"/>
    <property type="evidence" value="ECO:0007669"/>
    <property type="project" value="UniProtKB-KW"/>
</dbReference>
<evidence type="ECO:0000256" key="5">
    <source>
        <dbReference type="ARBA" id="ARBA00022691"/>
    </source>
</evidence>
<dbReference type="HAMAP" id="MF_00735">
    <property type="entry name" value="Methyltr_PrmA"/>
    <property type="match status" value="1"/>
</dbReference>
<feature type="binding site" evidence="6">
    <location>
        <position position="203"/>
    </location>
    <ligand>
        <name>S-adenosyl-L-methionine</name>
        <dbReference type="ChEBI" id="CHEBI:59789"/>
    </ligand>
</feature>
<keyword evidence="2 6" id="KW-0963">Cytoplasm</keyword>
<dbReference type="Gene3D" id="3.40.50.150">
    <property type="entry name" value="Vaccinia Virus protein VP39"/>
    <property type="match status" value="1"/>
</dbReference>
<dbReference type="GO" id="GO:0016279">
    <property type="term" value="F:protein-lysine N-methyltransferase activity"/>
    <property type="evidence" value="ECO:0007669"/>
    <property type="project" value="RHEA"/>
</dbReference>
<organism evidence="7 8">
    <name type="scientific">Calderihabitans maritimus</name>
    <dbReference type="NCBI Taxonomy" id="1246530"/>
    <lineage>
        <taxon>Bacteria</taxon>
        <taxon>Bacillati</taxon>
        <taxon>Bacillota</taxon>
        <taxon>Clostridia</taxon>
        <taxon>Neomoorellales</taxon>
        <taxon>Calderihabitantaceae</taxon>
        <taxon>Calderihabitans</taxon>
    </lineage>
</organism>
<dbReference type="GO" id="GO:0005840">
    <property type="term" value="C:ribosome"/>
    <property type="evidence" value="ECO:0007669"/>
    <property type="project" value="UniProtKB-KW"/>
</dbReference>
<dbReference type="PANTHER" id="PTHR43648:SF1">
    <property type="entry name" value="ELECTRON TRANSFER FLAVOPROTEIN BETA SUBUNIT LYSINE METHYLTRANSFERASE"/>
    <property type="match status" value="1"/>
</dbReference>
<accession>A0A1Z5HV84</accession>
<dbReference type="Proteomes" id="UP000197032">
    <property type="component" value="Unassembled WGS sequence"/>
</dbReference>
<keyword evidence="8" id="KW-1185">Reference proteome</keyword>
<proteinExistence type="inferred from homology"/>
<dbReference type="NCBIfam" id="TIGR00406">
    <property type="entry name" value="prmA"/>
    <property type="match status" value="1"/>
</dbReference>
<dbReference type="SUPFAM" id="SSF53335">
    <property type="entry name" value="S-adenosyl-L-methionine-dependent methyltransferases"/>
    <property type="match status" value="1"/>
</dbReference>
<dbReference type="InterPro" id="IPR004498">
    <property type="entry name" value="Ribosomal_PrmA_MeTrfase"/>
</dbReference>
<comment type="similarity">
    <text evidence="1 6">Belongs to the methyltransferase superfamily. PrmA family.</text>
</comment>
<evidence type="ECO:0000256" key="2">
    <source>
        <dbReference type="ARBA" id="ARBA00022490"/>
    </source>
</evidence>
<dbReference type="GO" id="GO:0005737">
    <property type="term" value="C:cytoplasm"/>
    <property type="evidence" value="ECO:0007669"/>
    <property type="project" value="UniProtKB-SubCell"/>
</dbReference>
<keyword evidence="5 6" id="KW-0949">S-adenosyl-L-methionine</keyword>
<evidence type="ECO:0000313" key="7">
    <source>
        <dbReference type="EMBL" id="GAW93449.1"/>
    </source>
</evidence>
<keyword evidence="7" id="KW-0687">Ribonucleoprotein</keyword>
<dbReference type="InterPro" id="IPR050078">
    <property type="entry name" value="Ribosomal_L11_MeTrfase_PrmA"/>
</dbReference>
<dbReference type="EMBL" id="BDGJ01000142">
    <property type="protein sequence ID" value="GAW93449.1"/>
    <property type="molecule type" value="Genomic_DNA"/>
</dbReference>
<dbReference type="RefSeq" id="WP_088554588.1">
    <property type="nucleotide sequence ID" value="NZ_BDGJ01000142.1"/>
</dbReference>
<comment type="function">
    <text evidence="6">Methylates ribosomal protein L11.</text>
</comment>
<keyword evidence="4 6" id="KW-0808">Transferase</keyword>
<evidence type="ECO:0000256" key="4">
    <source>
        <dbReference type="ARBA" id="ARBA00022679"/>
    </source>
</evidence>
<dbReference type="PIRSF" id="PIRSF000401">
    <property type="entry name" value="RPL11_MTase"/>
    <property type="match status" value="1"/>
</dbReference>
<keyword evidence="7" id="KW-0689">Ribosomal protein</keyword>
<gene>
    <name evidence="6" type="primary">prmA</name>
    <name evidence="7" type="ORF">KKC1_25830</name>
</gene>
<evidence type="ECO:0000256" key="1">
    <source>
        <dbReference type="ARBA" id="ARBA00009741"/>
    </source>
</evidence>
<reference evidence="8" key="1">
    <citation type="journal article" date="2017" name="Appl. Environ. Microbiol.">
        <title>Genomic Analysis of Calderihabitans maritimus KKC1, a Thermophilic, Hydrogenogenic, Carboxydotrophic Bacterium Isolated from Marine Sediment.</title>
        <authorList>
            <person name="Omae K."/>
            <person name="Yoneda Y."/>
            <person name="Fukuyama Y."/>
            <person name="Yoshida T."/>
            <person name="Sako Y."/>
        </authorList>
    </citation>
    <scope>NUCLEOTIDE SEQUENCE [LARGE SCALE GENOMIC DNA]</scope>
    <source>
        <strain evidence="8">KKC1</strain>
    </source>
</reference>
<sequence>MKWQEITVTTTEEAVEAVADLFHQVGAAGVVIEDPKAITRYIAEEKWDYYELPRELLEAENVVIKGYLPIDENLQQRLQQLRRKLEEMHSYFTNYLAEISLAEVRESDWENCWKRYYKPQKIGQRLVICPSWESYQPSGDEMVIRMDPGMAFGTGTHPTTALCIRALDKHLRPGKTVFDVGTGSGILAIVAAKLGASRVLAIDLDPLAVKVAQANVARNGVNDVVKVVNGDLLTDVFEQADCIVANIVANAIITLAGQAYERLVTGGCFISSGIIKERLEEVRKTLQNAKFKIIEENTEGEWGALVARKE</sequence>
<dbReference type="PANTHER" id="PTHR43648">
    <property type="entry name" value="ELECTRON TRANSFER FLAVOPROTEIN BETA SUBUNIT LYSINE METHYLTRANSFERASE"/>
    <property type="match status" value="1"/>
</dbReference>
<comment type="subcellular location">
    <subcellularLocation>
        <location evidence="6">Cytoplasm</location>
    </subcellularLocation>
</comment>
<dbReference type="OrthoDB" id="9785995at2"/>
<evidence type="ECO:0000256" key="6">
    <source>
        <dbReference type="HAMAP-Rule" id="MF_00735"/>
    </source>
</evidence>